<reference evidence="1 2" key="1">
    <citation type="submission" date="2016-10" db="EMBL/GenBank/DDBJ databases">
        <authorList>
            <person name="de Groot N.N."/>
        </authorList>
    </citation>
    <scope>NUCLEOTIDE SEQUENCE [LARGE SCALE GENOMIC DNA]</scope>
    <source>
        <strain evidence="1 2">DSM 23413</strain>
    </source>
</reference>
<dbReference type="EMBL" id="FNVD01000001">
    <property type="protein sequence ID" value="SEF39141.1"/>
    <property type="molecule type" value="Genomic_DNA"/>
</dbReference>
<keyword evidence="2" id="KW-1185">Reference proteome</keyword>
<proteinExistence type="predicted"/>
<gene>
    <name evidence="1" type="ORF">SAMN05421751_1017</name>
</gene>
<evidence type="ECO:0000313" key="1">
    <source>
        <dbReference type="EMBL" id="SEF39141.1"/>
    </source>
</evidence>
<dbReference type="Proteomes" id="UP000236742">
    <property type="component" value="Unassembled WGS sequence"/>
</dbReference>
<name>A0A1H5RNT4_9RHOB</name>
<accession>A0A1H5RNT4</accession>
<evidence type="ECO:0000313" key="2">
    <source>
        <dbReference type="Proteomes" id="UP000236742"/>
    </source>
</evidence>
<protein>
    <submittedName>
        <fullName evidence="1">Uncharacterized protein</fullName>
    </submittedName>
</protein>
<organism evidence="1 2">
    <name type="scientific">Jhaorihella thermophila</name>
    <dbReference type="NCBI Taxonomy" id="488547"/>
    <lineage>
        <taxon>Bacteria</taxon>
        <taxon>Pseudomonadati</taxon>
        <taxon>Pseudomonadota</taxon>
        <taxon>Alphaproteobacteria</taxon>
        <taxon>Rhodobacterales</taxon>
        <taxon>Paracoccaceae</taxon>
        <taxon>Jhaorihella</taxon>
    </lineage>
</organism>
<dbReference type="RefSeq" id="WP_235003626.1">
    <property type="nucleotide sequence ID" value="NZ_FNVD01000001.1"/>
</dbReference>
<dbReference type="AlphaFoldDB" id="A0A1H5RNT4"/>
<sequence>MLGVVITAGTHCDLRKVCDDQWNEAGDVGYSYAHRGEAGILEALEIVRQDAIRRRTKGGPQKVLGRLYQWLQFNKNNKPHGPIQGVVREYILNHFPIEAGSQLFGEIVVEQRVHTVHSLARKTGDHPKTINRAVIAAGLCEGDPDRAQALAVFDLETGERLMSRVRNSIPVSALPGYLNCNRVKAQQLVHGGFIPRLVPENPNATGVLKQVAVEDADRFLAQFLGMAKNVKVASEGLMDLVSAAELSRWPVIDIIAAVLSGSLGRVEIVDPALKFKGVLVDPTEVREVLSRQGREGLVGPDEAGRISGLSRPALNSLTRIRRPSGRPWLTAHQMVNSKGAPVRLYSAQELKEFLDRHVSLRDYAAQHGISAKAMKQRLESCGIEPIADNHCLGRFYYERSVLNL</sequence>